<protein>
    <submittedName>
        <fullName evidence="2">ERF superfamily protein</fullName>
    </submittedName>
</protein>
<sequence>MRSSETLGKLADALSIAQGEWDNPKNTSVNPQFKSRYAPLDVVINTVKPFLSKQGLSFIQSTSSVEENVIVTTRLMHKSGEWIESDPLTLPAYQLKKGGVKDFNAQGAGSAITYGRRYSLTALLGISSEDDDDGNNASGYNSNNQGNNNSGNQGGYTPDPEKLGKIAYAKRKALEKKNNVTEDDVNNELRKVIPNWTPSTKDATILQKAVDVMKGWGV</sequence>
<organism evidence="2 3">
    <name type="scientific">Bacillus phage vB_BtS_BMBtp2</name>
    <dbReference type="NCBI Taxonomy" id="2884431"/>
    <lineage>
        <taxon>Viruses</taxon>
        <taxon>Duplodnaviria</taxon>
        <taxon>Heunggongvirae</taxon>
        <taxon>Uroviricota</taxon>
        <taxon>Caudoviricetes</taxon>
        <taxon>Lwoffvirus</taxon>
        <taxon>Lwoffvirus BMBtp2</taxon>
    </lineage>
</organism>
<evidence type="ECO:0000313" key="3">
    <source>
        <dbReference type="Proteomes" id="UP000001215"/>
    </source>
</evidence>
<gene>
    <name evidence="2" type="ORF">ISGA_13</name>
</gene>
<feature type="region of interest" description="Disordered" evidence="1">
    <location>
        <begin position="133"/>
        <end position="162"/>
    </location>
</feature>
<evidence type="ECO:0000313" key="2">
    <source>
        <dbReference type="EMBL" id="AFV15406.1"/>
    </source>
</evidence>
<evidence type="ECO:0000256" key="1">
    <source>
        <dbReference type="SAM" id="MobiDB-lite"/>
    </source>
</evidence>
<dbReference type="Pfam" id="PF04404">
    <property type="entry name" value="ERF"/>
    <property type="match status" value="1"/>
</dbReference>
<accession>K4LRR0</accession>
<dbReference type="GeneID" id="14296025"/>
<proteinExistence type="predicted"/>
<reference evidence="2 3" key="1">
    <citation type="journal article" date="2013" name="Genome Announc.">
        <title>Complete Genome Sequence of Bacillus thuringiensis Bacteriophage BMBtp2.</title>
        <authorList>
            <person name="Dong Z."/>
            <person name="Peng D."/>
            <person name="Wang Y."/>
            <person name="Zhu L."/>
            <person name="Ruan L."/>
            <person name="Sun M."/>
        </authorList>
    </citation>
    <scope>NUCLEOTIDE SEQUENCE [LARGE SCALE GENOMIC DNA]</scope>
</reference>
<dbReference type="Proteomes" id="UP000001215">
    <property type="component" value="Segment"/>
</dbReference>
<dbReference type="EMBL" id="JX887877">
    <property type="protein sequence ID" value="AFV15406.1"/>
    <property type="molecule type" value="Genomic_DNA"/>
</dbReference>
<keyword evidence="3" id="KW-1185">Reference proteome</keyword>
<dbReference type="KEGG" id="vg:14296025"/>
<name>K4LRR0_9CAUD</name>
<feature type="compositionally biased region" description="Low complexity" evidence="1">
    <location>
        <begin position="135"/>
        <end position="151"/>
    </location>
</feature>
<dbReference type="InterPro" id="IPR007499">
    <property type="entry name" value="ERF_bacteria_virus"/>
</dbReference>
<dbReference type="RefSeq" id="YP_007236371.1">
    <property type="nucleotide sequence ID" value="NC_019912.1"/>
</dbReference>